<dbReference type="InterPro" id="IPR037171">
    <property type="entry name" value="NagB/RpiA_transferase-like"/>
</dbReference>
<reference evidence="2 3" key="1">
    <citation type="submission" date="2024-04" db="EMBL/GenBank/DDBJ databases">
        <title>Human intestinal bacterial collection.</title>
        <authorList>
            <person name="Pauvert C."/>
            <person name="Hitch T.C.A."/>
            <person name="Clavel T."/>
        </authorList>
    </citation>
    <scope>NUCLEOTIDE SEQUENCE [LARGE SCALE GENOMIC DNA]</scope>
    <source>
        <strain evidence="2 3">CLA-SR-H026</strain>
    </source>
</reference>
<dbReference type="GO" id="GO:0046523">
    <property type="term" value="F:S-methyl-5-thioribose-1-phosphate isomerase activity"/>
    <property type="evidence" value="ECO:0007669"/>
    <property type="project" value="UniProtKB-EC"/>
</dbReference>
<dbReference type="InterPro" id="IPR027363">
    <property type="entry name" value="M1Pi_N"/>
</dbReference>
<dbReference type="NCBIfam" id="NF004326">
    <property type="entry name" value="PRK05720.1"/>
    <property type="match status" value="1"/>
</dbReference>
<accession>A0ABV1J4R6</accession>
<organism evidence="2 3">
    <name type="scientific">Aedoeadaptatus acetigenes</name>
    <dbReference type="NCBI Taxonomy" id="2981723"/>
    <lineage>
        <taxon>Bacteria</taxon>
        <taxon>Bacillati</taxon>
        <taxon>Bacillota</taxon>
        <taxon>Tissierellia</taxon>
        <taxon>Tissierellales</taxon>
        <taxon>Peptoniphilaceae</taxon>
        <taxon>Aedoeadaptatus</taxon>
    </lineage>
</organism>
<dbReference type="SUPFAM" id="SSF100950">
    <property type="entry name" value="NagB/RpiA/CoA transferase-like"/>
    <property type="match status" value="1"/>
</dbReference>
<keyword evidence="2" id="KW-0413">Isomerase</keyword>
<dbReference type="Pfam" id="PF01008">
    <property type="entry name" value="IF-2B"/>
    <property type="match status" value="1"/>
</dbReference>
<protein>
    <submittedName>
        <fullName evidence="2">S-methyl-5-thioribose-1-phosphate isomerase</fullName>
        <ecNumber evidence="2">5.3.1.23</ecNumber>
    </submittedName>
</protein>
<dbReference type="Gene3D" id="3.40.50.10470">
    <property type="entry name" value="Translation initiation factor eif-2b, domain 2"/>
    <property type="match status" value="1"/>
</dbReference>
<dbReference type="PANTHER" id="PTHR43475">
    <property type="entry name" value="METHYLTHIORIBOSE-1-PHOSPHATE ISOMERASE"/>
    <property type="match status" value="1"/>
</dbReference>
<comment type="caution">
    <text evidence="2">The sequence shown here is derived from an EMBL/GenBank/DDBJ whole genome shotgun (WGS) entry which is preliminary data.</text>
</comment>
<evidence type="ECO:0000313" key="2">
    <source>
        <dbReference type="EMBL" id="MEQ3353176.1"/>
    </source>
</evidence>
<dbReference type="RefSeq" id="WP_349053569.1">
    <property type="nucleotide sequence ID" value="NZ_JBBNPS010000004.1"/>
</dbReference>
<dbReference type="InterPro" id="IPR000649">
    <property type="entry name" value="IF-2B-related"/>
</dbReference>
<dbReference type="Proteomes" id="UP001481872">
    <property type="component" value="Unassembled WGS sequence"/>
</dbReference>
<proteinExistence type="inferred from homology"/>
<dbReference type="Gene3D" id="1.20.120.420">
    <property type="entry name" value="translation initiation factor eif-2b, domain 1"/>
    <property type="match status" value="1"/>
</dbReference>
<dbReference type="InterPro" id="IPR042529">
    <property type="entry name" value="IF_2B-like_C"/>
</dbReference>
<dbReference type="EC" id="5.3.1.23" evidence="2"/>
<comment type="similarity">
    <text evidence="1">Belongs to the eIF-2B alpha/beta/delta subunits family. MtnA subfamily.</text>
</comment>
<dbReference type="EMBL" id="JBBNPS010000004">
    <property type="protein sequence ID" value="MEQ3353176.1"/>
    <property type="molecule type" value="Genomic_DNA"/>
</dbReference>
<dbReference type="PANTHER" id="PTHR43475:SF1">
    <property type="entry name" value="METHYLTHIORIBOSE-1-PHOSPHATE ISOMERASE"/>
    <property type="match status" value="1"/>
</dbReference>
<keyword evidence="3" id="KW-1185">Reference proteome</keyword>
<evidence type="ECO:0000313" key="3">
    <source>
        <dbReference type="Proteomes" id="UP001481872"/>
    </source>
</evidence>
<sequence length="352" mass="38869">MQFDGDLAYMLQAEHVAYYKDGIVSILDRRIYPVRVEYVRCKTHVEVRDALRNMVTQSAGPYTAAAMGMALAAHESRHLKGEARLRYLEEAAEVLASGRPTTAIRMAQVTRGALAVAKDHLDDEDLDLILRDHALHSMEKRYATIHRVAKNFMELLPEEGTVMTQCFGETIIGMLAREIKKSGRDIAFVCPETRPFLQGARFTASVLSQMGLDTTVITDNMVAAYIENHGISLFTSAADSICMDGSIVNKVGTHQIAIVSAYFGVPYFATGIPDMDVKSAKDLTIEMRDPEESLSAHGIKHTVEGVKGYYPAFDVTPPNLVTGVVTDLGIFKSTELKEYEKKKGAGDFYFAV</sequence>
<evidence type="ECO:0000256" key="1">
    <source>
        <dbReference type="ARBA" id="ARBA00009117"/>
    </source>
</evidence>
<name>A0ABV1J4R6_9FIRM</name>
<gene>
    <name evidence="2" type="ORF">AAA081_02515</name>
</gene>